<sequence length="242" mass="26636">MSRHVKCHINVGDDDDPRLCAQDESRIFSSHVVGQYQRHQRARSAVASDGALGDVRIVRDARTNSSWTSSRDRENIVSFDKARSPCVDSMRIFTAPTVICQLIVAAYFYRGFSCRRDAERLLPHTIVSPPYASSLPKGIEGGNTGPEAPIAPPINRDRDSCQDWFFSAENAVGEADTPPRDVDFSRRFPSGEAQTGLGTMTIKPRLLSFLQGDAGQGGEMEPIVEDVRVYVPQYAAAFSLAV</sequence>
<dbReference type="InParanoid" id="E2A082"/>
<dbReference type="EMBL" id="GL435556">
    <property type="protein sequence ID" value="EFN73142.1"/>
    <property type="molecule type" value="Genomic_DNA"/>
</dbReference>
<dbReference type="AlphaFoldDB" id="E2A082"/>
<accession>E2A082</accession>
<dbReference type="Proteomes" id="UP000000311">
    <property type="component" value="Unassembled WGS sequence"/>
</dbReference>
<evidence type="ECO:0000313" key="2">
    <source>
        <dbReference type="Proteomes" id="UP000000311"/>
    </source>
</evidence>
<reference evidence="1 2" key="1">
    <citation type="journal article" date="2010" name="Science">
        <title>Genomic comparison of the ants Camponotus floridanus and Harpegnathos saltator.</title>
        <authorList>
            <person name="Bonasio R."/>
            <person name="Zhang G."/>
            <person name="Ye C."/>
            <person name="Mutti N.S."/>
            <person name="Fang X."/>
            <person name="Qin N."/>
            <person name="Donahue G."/>
            <person name="Yang P."/>
            <person name="Li Q."/>
            <person name="Li C."/>
            <person name="Zhang P."/>
            <person name="Huang Z."/>
            <person name="Berger S.L."/>
            <person name="Reinberg D."/>
            <person name="Wang J."/>
            <person name="Liebig J."/>
        </authorList>
    </citation>
    <scope>NUCLEOTIDE SEQUENCE [LARGE SCALE GENOMIC DNA]</scope>
    <source>
        <strain evidence="2">C129</strain>
    </source>
</reference>
<gene>
    <name evidence="1" type="ORF">EAG_15240</name>
</gene>
<organism evidence="2">
    <name type="scientific">Camponotus floridanus</name>
    <name type="common">Florida carpenter ant</name>
    <dbReference type="NCBI Taxonomy" id="104421"/>
    <lineage>
        <taxon>Eukaryota</taxon>
        <taxon>Metazoa</taxon>
        <taxon>Ecdysozoa</taxon>
        <taxon>Arthropoda</taxon>
        <taxon>Hexapoda</taxon>
        <taxon>Insecta</taxon>
        <taxon>Pterygota</taxon>
        <taxon>Neoptera</taxon>
        <taxon>Endopterygota</taxon>
        <taxon>Hymenoptera</taxon>
        <taxon>Apocrita</taxon>
        <taxon>Aculeata</taxon>
        <taxon>Formicoidea</taxon>
        <taxon>Formicidae</taxon>
        <taxon>Formicinae</taxon>
        <taxon>Camponotus</taxon>
    </lineage>
</organism>
<protein>
    <submittedName>
        <fullName evidence="1">Uncharacterized protein</fullName>
    </submittedName>
</protein>
<keyword evidence="2" id="KW-1185">Reference proteome</keyword>
<name>E2A082_CAMFO</name>
<proteinExistence type="predicted"/>
<evidence type="ECO:0000313" key="1">
    <source>
        <dbReference type="EMBL" id="EFN73142.1"/>
    </source>
</evidence>